<evidence type="ECO:0000256" key="1">
    <source>
        <dbReference type="SAM" id="MobiDB-lite"/>
    </source>
</evidence>
<dbReference type="GO" id="GO:0008270">
    <property type="term" value="F:zinc ion binding"/>
    <property type="evidence" value="ECO:0007669"/>
    <property type="project" value="InterPro"/>
</dbReference>
<evidence type="ECO:0000313" key="2">
    <source>
        <dbReference type="EMBL" id="CAB4004019.1"/>
    </source>
</evidence>
<feature type="region of interest" description="Disordered" evidence="1">
    <location>
        <begin position="1337"/>
        <end position="1372"/>
    </location>
</feature>
<dbReference type="PANTHER" id="PTHR47331:SF1">
    <property type="entry name" value="GAG-LIKE PROTEIN"/>
    <property type="match status" value="1"/>
</dbReference>
<dbReference type="Pfam" id="PF17921">
    <property type="entry name" value="Integrase_H2C2"/>
    <property type="match status" value="1"/>
</dbReference>
<proteinExistence type="predicted"/>
<dbReference type="PROSITE" id="PS50158">
    <property type="entry name" value="ZF_CCHC"/>
    <property type="match status" value="1"/>
</dbReference>
<dbReference type="InterPro" id="IPR043128">
    <property type="entry name" value="Rev_trsase/Diguanyl_cyclase"/>
</dbReference>
<dbReference type="Gene3D" id="4.10.60.10">
    <property type="entry name" value="Zinc finger, CCHC-type"/>
    <property type="match status" value="1"/>
</dbReference>
<dbReference type="Gene3D" id="3.30.70.270">
    <property type="match status" value="1"/>
</dbReference>
<feature type="region of interest" description="Disordered" evidence="1">
    <location>
        <begin position="277"/>
        <end position="304"/>
    </location>
</feature>
<gene>
    <name evidence="2" type="ORF">PACLA_8A030155</name>
</gene>
<dbReference type="InterPro" id="IPR043502">
    <property type="entry name" value="DNA/RNA_pol_sf"/>
</dbReference>
<dbReference type="Gene3D" id="1.10.340.70">
    <property type="match status" value="1"/>
</dbReference>
<accession>A0A6S7HI86</accession>
<dbReference type="InterPro" id="IPR041588">
    <property type="entry name" value="Integrase_H2C2"/>
</dbReference>
<dbReference type="InterPro" id="IPR001878">
    <property type="entry name" value="Znf_CCHC"/>
</dbReference>
<dbReference type="InterPro" id="IPR040676">
    <property type="entry name" value="DUF5641"/>
</dbReference>
<dbReference type="Pfam" id="PF18701">
    <property type="entry name" value="DUF5641"/>
    <property type="match status" value="1"/>
</dbReference>
<dbReference type="Proteomes" id="UP001152795">
    <property type="component" value="Unassembled WGS sequence"/>
</dbReference>
<feature type="compositionally biased region" description="Basic and acidic residues" evidence="1">
    <location>
        <begin position="1337"/>
        <end position="1347"/>
    </location>
</feature>
<dbReference type="EMBL" id="CACRXK020004786">
    <property type="protein sequence ID" value="CAB4004019.1"/>
    <property type="molecule type" value="Genomic_DNA"/>
</dbReference>
<dbReference type="OrthoDB" id="5990197at2759"/>
<dbReference type="SUPFAM" id="SSF53098">
    <property type="entry name" value="Ribonuclease H-like"/>
    <property type="match status" value="1"/>
</dbReference>
<dbReference type="Gene3D" id="3.30.420.10">
    <property type="entry name" value="Ribonuclease H-like superfamily/Ribonuclease H"/>
    <property type="match status" value="1"/>
</dbReference>
<dbReference type="GO" id="GO:0003676">
    <property type="term" value="F:nucleic acid binding"/>
    <property type="evidence" value="ECO:0007669"/>
    <property type="project" value="InterPro"/>
</dbReference>
<organism evidence="2 3">
    <name type="scientific">Paramuricea clavata</name>
    <name type="common">Red gorgonian</name>
    <name type="synonym">Violescent sea-whip</name>
    <dbReference type="NCBI Taxonomy" id="317549"/>
    <lineage>
        <taxon>Eukaryota</taxon>
        <taxon>Metazoa</taxon>
        <taxon>Cnidaria</taxon>
        <taxon>Anthozoa</taxon>
        <taxon>Octocorallia</taxon>
        <taxon>Malacalcyonacea</taxon>
        <taxon>Plexauridae</taxon>
        <taxon>Paramuricea</taxon>
    </lineage>
</organism>
<dbReference type="InterPro" id="IPR036875">
    <property type="entry name" value="Znf_CCHC_sf"/>
</dbReference>
<sequence>MTLPQFTGDPLAWQGFWDQYQVSVHNNVSISDIDKFNYLKGCLKGEAGVAISGLSLSSVNYKEAVSILRDRFGNEQVLISAHMESLLKIDKIRSVGIIKGLRMLYTHVANCNRNLKSLKLDTSGYGSLLIPILKDRLPDEINMIISRHFCGKVWNLDEVMEYCSHELRAQENYSLSMVNKSEPFRKRDNAYTASGLLSHNSNPACLYCNEEGHYASKCSNITNHQSRKVILRRNRRCFICLDTGQVAKHCKSGYVCKRCKKGKHHISICESGSDGRNIEPKGTGNNDNKDGKHNNDSNGGSQRSYISENVRTRLQLKTIRKEKVIIKTFGQTSDSEVQQLDVVQLNIKNKFDNGFTLIEALCVPTICSPLTNQHIAITRELEEFKDLKFAECISDSTTLPVGILIGIDFYHAFMTGKIIRSKDGPIACGTRLGCVISGRLGSGSPDLHCFETYLLRTAVEEVDLTDILRNDLDKFWAVENIGSDSDQVVSDFRNNIIHDGTRYVTKLPFKPDHEPLPDNFAVSEGRLKSLKGRLVSKGILNDYDKIFKDYEQNGIIEQVPANEVAGEVGQVHYLPHRPVIREDKETTKIRAVFDASCKVNGPSLNECLYSGPNLLARIFDILIRFRLNRIGILADIKQAFLNIAISSEHRNYLRFLWFDVESGETIVYKFLRVVFGLTSSPFLLNATIKHHLNKYIENDKIVVERLKDDMYVDDLVSGTDALGEAKVLYEKSRSIMSEAGFDLRKWETNSQELRAYISSQENVTSNLEPGGDDMTYFEIMSPDVKTNNKEVLEGIKGRIKLDKIVCWSDSQVALCWIRGKEKSWEPWVENRVVSIRNVVDRDSWRFVKGEVNPADVPTRISSNLHECFAGCWFSGPSFLLSQHFESSGKDISTDGTNENSVDELSVKIGNISEGSCMNNTTQNDTPDHACSLNTVIDCTRYSSLKKLIVTTGYVMRFINNLRKRVKKQSGVITDDVLKVDEYETALSMWIKDEQLVIKRQSNFRNLRASLNLFEDKNGSLRLKGRFANSSLKYEEQHPVLIRCKDSHFTRLVIWDAHESTMHHGVESTLARVRARYWIVKGRKSVKDILRKCVLCKRYQGKPLRSPESPDFPEFRIDHSGFAFQATGLDFAGPLYVKNNSGTDKVYILLLTCASSRAIHLELVKDMSVERFLRGFKRFIARRGVPEVIINDNFKTFKSREGRGYVRRDLGRRNTDIVPNLSLGQCKDRLVHLQKVLKDCWVRFRREYLNELRQMNIYRKRKGSTCDLIIGEVVLVKDDEPAPRTQWRIGKVIQLVTGRDGQVRGAMLKVLSKSGKQTTIHRPLQKLISFEIAENNVNEDKNVEHDETAESTEGNETQHDSLRRSTRKAAVDGQNARRLRNKYY</sequence>
<dbReference type="InterPro" id="IPR008737">
    <property type="entry name" value="DUF1758"/>
</dbReference>
<reference evidence="2" key="1">
    <citation type="submission" date="2020-04" db="EMBL/GenBank/DDBJ databases">
        <authorList>
            <person name="Alioto T."/>
            <person name="Alioto T."/>
            <person name="Gomez Garrido J."/>
        </authorList>
    </citation>
    <scope>NUCLEOTIDE SEQUENCE</scope>
    <source>
        <strain evidence="2">A484AB</strain>
    </source>
</reference>
<dbReference type="InterPro" id="IPR012337">
    <property type="entry name" value="RNaseH-like_sf"/>
</dbReference>
<dbReference type="InterPro" id="IPR036397">
    <property type="entry name" value="RNaseH_sf"/>
</dbReference>
<comment type="caution">
    <text evidence="2">The sequence shown here is derived from an EMBL/GenBank/DDBJ whole genome shotgun (WGS) entry which is preliminary data.</text>
</comment>
<dbReference type="SUPFAM" id="SSF56672">
    <property type="entry name" value="DNA/RNA polymerases"/>
    <property type="match status" value="1"/>
</dbReference>
<keyword evidence="3" id="KW-1185">Reference proteome</keyword>
<dbReference type="Gene3D" id="3.10.10.10">
    <property type="entry name" value="HIV Type 1 Reverse Transcriptase, subunit A, domain 1"/>
    <property type="match status" value="1"/>
</dbReference>
<dbReference type="Pfam" id="PF05585">
    <property type="entry name" value="DUF1758"/>
    <property type="match status" value="1"/>
</dbReference>
<protein>
    <submittedName>
        <fullName evidence="2">PREDICTED: uncharacterized protein LOC100197852</fullName>
    </submittedName>
</protein>
<evidence type="ECO:0000313" key="3">
    <source>
        <dbReference type="Proteomes" id="UP001152795"/>
    </source>
</evidence>
<dbReference type="InterPro" id="IPR005312">
    <property type="entry name" value="DUF1759"/>
</dbReference>
<dbReference type="SUPFAM" id="SSF57756">
    <property type="entry name" value="Retrovirus zinc finger-like domains"/>
    <property type="match status" value="1"/>
</dbReference>
<name>A0A6S7HI86_PARCT</name>
<dbReference type="PANTHER" id="PTHR47331">
    <property type="entry name" value="PHD-TYPE DOMAIN-CONTAINING PROTEIN"/>
    <property type="match status" value="1"/>
</dbReference>
<dbReference type="GO" id="GO:0006259">
    <property type="term" value="P:DNA metabolic process"/>
    <property type="evidence" value="ECO:0007669"/>
    <property type="project" value="UniProtKB-ARBA"/>
</dbReference>
<dbReference type="Pfam" id="PF03564">
    <property type="entry name" value="DUF1759"/>
    <property type="match status" value="1"/>
</dbReference>
<dbReference type="SMART" id="SM00343">
    <property type="entry name" value="ZnF_C2HC"/>
    <property type="match status" value="3"/>
</dbReference>